<proteinExistence type="predicted"/>
<name>A0A811QM51_9POAL</name>
<evidence type="ECO:0000313" key="1">
    <source>
        <dbReference type="EMBL" id="CAD6262067.1"/>
    </source>
</evidence>
<gene>
    <name evidence="1" type="ORF">NCGR_LOCUS45447</name>
</gene>
<dbReference type="EMBL" id="CAJGYO010000012">
    <property type="protein sequence ID" value="CAD6262067.1"/>
    <property type="molecule type" value="Genomic_DNA"/>
</dbReference>
<evidence type="ECO:0000313" key="2">
    <source>
        <dbReference type="Proteomes" id="UP000604825"/>
    </source>
</evidence>
<sequence>MASFAAQLKDKFLGLVDRVTGWGGCGTGAGRDKDVPEATKLPNIQQVLLQNRPLLLLIHARFSLGL</sequence>
<reference evidence="1" key="1">
    <citation type="submission" date="2020-10" db="EMBL/GenBank/DDBJ databases">
        <authorList>
            <person name="Han B."/>
            <person name="Lu T."/>
            <person name="Zhao Q."/>
            <person name="Huang X."/>
            <person name="Zhao Y."/>
        </authorList>
    </citation>
    <scope>NUCLEOTIDE SEQUENCE</scope>
</reference>
<dbReference type="AlphaFoldDB" id="A0A811QM51"/>
<accession>A0A811QM51</accession>
<dbReference type="Proteomes" id="UP000604825">
    <property type="component" value="Unassembled WGS sequence"/>
</dbReference>
<organism evidence="1 2">
    <name type="scientific">Miscanthus lutarioriparius</name>
    <dbReference type="NCBI Taxonomy" id="422564"/>
    <lineage>
        <taxon>Eukaryota</taxon>
        <taxon>Viridiplantae</taxon>
        <taxon>Streptophyta</taxon>
        <taxon>Embryophyta</taxon>
        <taxon>Tracheophyta</taxon>
        <taxon>Spermatophyta</taxon>
        <taxon>Magnoliopsida</taxon>
        <taxon>Liliopsida</taxon>
        <taxon>Poales</taxon>
        <taxon>Poaceae</taxon>
        <taxon>PACMAD clade</taxon>
        <taxon>Panicoideae</taxon>
        <taxon>Andropogonodae</taxon>
        <taxon>Andropogoneae</taxon>
        <taxon>Saccharinae</taxon>
        <taxon>Miscanthus</taxon>
    </lineage>
</organism>
<protein>
    <submittedName>
        <fullName evidence="1">Uncharacterized protein</fullName>
    </submittedName>
</protein>
<keyword evidence="2" id="KW-1185">Reference proteome</keyword>
<comment type="caution">
    <text evidence="1">The sequence shown here is derived from an EMBL/GenBank/DDBJ whole genome shotgun (WGS) entry which is preliminary data.</text>
</comment>